<dbReference type="Gene3D" id="4.10.1250.10">
    <property type="entry name" value="Aminomethyltransferase fragment"/>
    <property type="match status" value="1"/>
</dbReference>
<dbReference type="PANTHER" id="PTHR43757:SF2">
    <property type="entry name" value="AMINOMETHYLTRANSFERASE, MITOCHONDRIAL"/>
    <property type="match status" value="1"/>
</dbReference>
<dbReference type="NCBIfam" id="TIGR00528">
    <property type="entry name" value="gcvT"/>
    <property type="match status" value="1"/>
</dbReference>
<dbReference type="GO" id="GO:0005960">
    <property type="term" value="C:glycine cleavage complex"/>
    <property type="evidence" value="ECO:0007669"/>
    <property type="project" value="InterPro"/>
</dbReference>
<dbReference type="InterPro" id="IPR006223">
    <property type="entry name" value="GcvT"/>
</dbReference>
<dbReference type="PIRSF" id="PIRSF006487">
    <property type="entry name" value="GcvT"/>
    <property type="match status" value="1"/>
</dbReference>
<evidence type="ECO:0000256" key="1">
    <source>
        <dbReference type="ARBA" id="ARBA00008609"/>
    </source>
</evidence>
<dbReference type="InterPro" id="IPR028896">
    <property type="entry name" value="GcvT/YgfZ/DmdA"/>
</dbReference>
<dbReference type="Gene3D" id="3.30.1360.120">
    <property type="entry name" value="Probable tRNA modification gtpase trme, domain 1"/>
    <property type="match status" value="1"/>
</dbReference>
<dbReference type="Gene3D" id="3.30.70.1400">
    <property type="entry name" value="Aminomethyltransferase beta-barrel domains"/>
    <property type="match status" value="1"/>
</dbReference>
<feature type="domain" description="GCVT N-terminal" evidence="7">
    <location>
        <begin position="10"/>
        <end position="258"/>
    </location>
</feature>
<gene>
    <name evidence="9" type="ORF">ASZ90_001985</name>
</gene>
<keyword evidence="4 9" id="KW-0808">Transferase</keyword>
<evidence type="ECO:0000256" key="6">
    <source>
        <dbReference type="ARBA" id="ARBA00047665"/>
    </source>
</evidence>
<dbReference type="SUPFAM" id="SSF101790">
    <property type="entry name" value="Aminomethyltransferase beta-barrel domain"/>
    <property type="match status" value="1"/>
</dbReference>
<dbReference type="GO" id="GO:0004047">
    <property type="term" value="F:aminomethyltransferase activity"/>
    <property type="evidence" value="ECO:0007669"/>
    <property type="project" value="UniProtKB-EC"/>
</dbReference>
<evidence type="ECO:0000256" key="2">
    <source>
        <dbReference type="ARBA" id="ARBA00012616"/>
    </source>
</evidence>
<comment type="caution">
    <text evidence="9">The sequence shown here is derived from an EMBL/GenBank/DDBJ whole genome shotgun (WGS) entry which is preliminary data.</text>
</comment>
<dbReference type="GO" id="GO:0006546">
    <property type="term" value="P:glycine catabolic process"/>
    <property type="evidence" value="ECO:0007669"/>
    <property type="project" value="InterPro"/>
</dbReference>
<dbReference type="FunFam" id="3.30.70.1400:FF:000001">
    <property type="entry name" value="Aminomethyltransferase"/>
    <property type="match status" value="1"/>
</dbReference>
<dbReference type="Pfam" id="PF01571">
    <property type="entry name" value="GCV_T"/>
    <property type="match status" value="1"/>
</dbReference>
<dbReference type="Pfam" id="PF08669">
    <property type="entry name" value="GCV_T_C"/>
    <property type="match status" value="1"/>
</dbReference>
<evidence type="ECO:0000259" key="7">
    <source>
        <dbReference type="Pfam" id="PF01571"/>
    </source>
</evidence>
<dbReference type="GO" id="GO:0005829">
    <property type="term" value="C:cytosol"/>
    <property type="evidence" value="ECO:0007669"/>
    <property type="project" value="TreeGrafter"/>
</dbReference>
<dbReference type="InterPro" id="IPR029043">
    <property type="entry name" value="GcvT/YgfZ_C"/>
</dbReference>
<proteinExistence type="inferred from homology"/>
<keyword evidence="3" id="KW-0032">Aminotransferase</keyword>
<dbReference type="NCBIfam" id="NF001567">
    <property type="entry name" value="PRK00389.1"/>
    <property type="match status" value="1"/>
</dbReference>
<dbReference type="GO" id="GO:0008483">
    <property type="term" value="F:transaminase activity"/>
    <property type="evidence" value="ECO:0007669"/>
    <property type="project" value="UniProtKB-KW"/>
</dbReference>
<sequence>MENLSTTPLTAHHQSLGAKIVPFAGFAMPVQYTSILAEHAHTRTQAAIFDICHMGEFTVQGPGAAQALGRCVTQDVETLGINKCRYGFLLNDAGGIIDDLIVYRLEDERFMIVVNASRIAHDFARLRSLLPEGILLEDISAQTAKIDLQGPQSAAVLARLLPGDWTQLKYFNCVWVTFENLPLLVSRTGYTGELGYEFFLPAYKALALWEKLLADPAVKPAGLGARDTLRLEMGYPLYGQDLDEEHTPSEAGYGGLIKPGAFMGSAGAGLVRERLIALAIPGRRSARHHDPVLCDGAEVGRVTSGSFSPSLGHGIALAYVAVDDAEATGFTIKAAKTELAATRTELPFYKEGTARMKLA</sequence>
<dbReference type="AlphaFoldDB" id="A0A0W8G535"/>
<evidence type="ECO:0000256" key="5">
    <source>
        <dbReference type="ARBA" id="ARBA00031395"/>
    </source>
</evidence>
<comment type="catalytic activity">
    <reaction evidence="6">
        <text>N(6)-[(R)-S(8)-aminomethyldihydrolipoyl]-L-lysyl-[protein] + (6S)-5,6,7,8-tetrahydrofolate = N(6)-[(R)-dihydrolipoyl]-L-lysyl-[protein] + (6R)-5,10-methylene-5,6,7,8-tetrahydrofolate + NH4(+)</text>
        <dbReference type="Rhea" id="RHEA:16945"/>
        <dbReference type="Rhea" id="RHEA-COMP:10475"/>
        <dbReference type="Rhea" id="RHEA-COMP:10492"/>
        <dbReference type="ChEBI" id="CHEBI:15636"/>
        <dbReference type="ChEBI" id="CHEBI:28938"/>
        <dbReference type="ChEBI" id="CHEBI:57453"/>
        <dbReference type="ChEBI" id="CHEBI:83100"/>
        <dbReference type="ChEBI" id="CHEBI:83143"/>
        <dbReference type="EC" id="2.1.2.10"/>
    </reaction>
</comment>
<comment type="similarity">
    <text evidence="1">Belongs to the GcvT family.</text>
</comment>
<evidence type="ECO:0000256" key="3">
    <source>
        <dbReference type="ARBA" id="ARBA00022576"/>
    </source>
</evidence>
<evidence type="ECO:0000259" key="8">
    <source>
        <dbReference type="Pfam" id="PF08669"/>
    </source>
</evidence>
<dbReference type="InterPro" id="IPR027266">
    <property type="entry name" value="TrmE/GcvT-like"/>
</dbReference>
<dbReference type="EC" id="2.1.2.10" evidence="2"/>
<protein>
    <recommendedName>
        <fullName evidence="2">aminomethyltransferase</fullName>
        <ecNumber evidence="2">2.1.2.10</ecNumber>
    </recommendedName>
    <alternativeName>
        <fullName evidence="5">Glycine cleavage system T protein</fullName>
    </alternativeName>
</protein>
<dbReference type="SUPFAM" id="SSF103025">
    <property type="entry name" value="Folate-binding domain"/>
    <property type="match status" value="1"/>
</dbReference>
<dbReference type="Gene3D" id="2.40.30.110">
    <property type="entry name" value="Aminomethyltransferase beta-barrel domains"/>
    <property type="match status" value="1"/>
</dbReference>
<evidence type="ECO:0000313" key="9">
    <source>
        <dbReference type="EMBL" id="KUG28140.1"/>
    </source>
</evidence>
<name>A0A0W8G535_9ZZZZ</name>
<dbReference type="InterPro" id="IPR006222">
    <property type="entry name" value="GCVT_N"/>
</dbReference>
<feature type="domain" description="Aminomethyltransferase C-terminal" evidence="8">
    <location>
        <begin position="274"/>
        <end position="350"/>
    </location>
</feature>
<accession>A0A0W8G535</accession>
<reference evidence="9" key="1">
    <citation type="journal article" date="2015" name="Proc. Natl. Acad. Sci. U.S.A.">
        <title>Networks of energetic and metabolic interactions define dynamics in microbial communities.</title>
        <authorList>
            <person name="Embree M."/>
            <person name="Liu J.K."/>
            <person name="Al-Bassam M.M."/>
            <person name="Zengler K."/>
        </authorList>
    </citation>
    <scope>NUCLEOTIDE SEQUENCE</scope>
</reference>
<evidence type="ECO:0000256" key="4">
    <source>
        <dbReference type="ARBA" id="ARBA00022679"/>
    </source>
</evidence>
<dbReference type="GO" id="GO:0032259">
    <property type="term" value="P:methylation"/>
    <property type="evidence" value="ECO:0007669"/>
    <property type="project" value="UniProtKB-KW"/>
</dbReference>
<dbReference type="EMBL" id="LNQE01000256">
    <property type="protein sequence ID" value="KUG28140.1"/>
    <property type="molecule type" value="Genomic_DNA"/>
</dbReference>
<dbReference type="GO" id="GO:0008168">
    <property type="term" value="F:methyltransferase activity"/>
    <property type="evidence" value="ECO:0007669"/>
    <property type="project" value="UniProtKB-KW"/>
</dbReference>
<organism evidence="9">
    <name type="scientific">hydrocarbon metagenome</name>
    <dbReference type="NCBI Taxonomy" id="938273"/>
    <lineage>
        <taxon>unclassified sequences</taxon>
        <taxon>metagenomes</taxon>
        <taxon>ecological metagenomes</taxon>
    </lineage>
</organism>
<dbReference type="InterPro" id="IPR013977">
    <property type="entry name" value="GcvT_C"/>
</dbReference>
<dbReference type="PANTHER" id="PTHR43757">
    <property type="entry name" value="AMINOMETHYLTRANSFERASE"/>
    <property type="match status" value="1"/>
</dbReference>
<keyword evidence="9" id="KW-0489">Methyltransferase</keyword>